<dbReference type="InterPro" id="IPR036005">
    <property type="entry name" value="Creatinase/aminopeptidase-like"/>
</dbReference>
<reference evidence="1" key="1">
    <citation type="journal article" date="2014" name="Front. Microbiol.">
        <title>High frequency of phylogenetically diverse reductive dehalogenase-homologous genes in deep subseafloor sedimentary metagenomes.</title>
        <authorList>
            <person name="Kawai M."/>
            <person name="Futagami T."/>
            <person name="Toyoda A."/>
            <person name="Takaki Y."/>
            <person name="Nishi S."/>
            <person name="Hori S."/>
            <person name="Arai W."/>
            <person name="Tsubouchi T."/>
            <person name="Morono Y."/>
            <person name="Uchiyama I."/>
            <person name="Ito T."/>
            <person name="Fujiyama A."/>
            <person name="Inagaki F."/>
            <person name="Takami H."/>
        </authorList>
    </citation>
    <scope>NUCLEOTIDE SEQUENCE</scope>
    <source>
        <strain evidence="1">Expedition CK06-06</strain>
    </source>
</reference>
<feature type="non-terminal residue" evidence="1">
    <location>
        <position position="71"/>
    </location>
</feature>
<sequence length="71" mass="7881">DRLGQSKDGATIAFDDDLLLGVYWSLERAAGGIKKSTSVTPWIDKMRLQKSQEEIDLMKKAGRIIDTAVTK</sequence>
<organism evidence="1">
    <name type="scientific">marine sediment metagenome</name>
    <dbReference type="NCBI Taxonomy" id="412755"/>
    <lineage>
        <taxon>unclassified sequences</taxon>
        <taxon>metagenomes</taxon>
        <taxon>ecological metagenomes</taxon>
    </lineage>
</organism>
<feature type="non-terminal residue" evidence="1">
    <location>
        <position position="1"/>
    </location>
</feature>
<evidence type="ECO:0000313" key="1">
    <source>
        <dbReference type="EMBL" id="GAH56231.1"/>
    </source>
</evidence>
<dbReference type="EMBL" id="BARU01015874">
    <property type="protein sequence ID" value="GAH56231.1"/>
    <property type="molecule type" value="Genomic_DNA"/>
</dbReference>
<proteinExistence type="predicted"/>
<dbReference type="AlphaFoldDB" id="X1GEA8"/>
<dbReference type="SUPFAM" id="SSF55920">
    <property type="entry name" value="Creatinase/aminopeptidase"/>
    <property type="match status" value="1"/>
</dbReference>
<comment type="caution">
    <text evidence="1">The sequence shown here is derived from an EMBL/GenBank/DDBJ whole genome shotgun (WGS) entry which is preliminary data.</text>
</comment>
<name>X1GEA8_9ZZZZ</name>
<protein>
    <submittedName>
        <fullName evidence="1">Uncharacterized protein</fullName>
    </submittedName>
</protein>
<gene>
    <name evidence="1" type="ORF">S03H2_26946</name>
</gene>
<accession>X1GEA8</accession>